<dbReference type="GO" id="GO:0016791">
    <property type="term" value="F:phosphatase activity"/>
    <property type="evidence" value="ECO:0007669"/>
    <property type="project" value="TreeGrafter"/>
</dbReference>
<protein>
    <recommendedName>
        <fullName evidence="1">Calcineurin-like phosphoesterase domain-containing protein</fullName>
    </recommendedName>
</protein>
<dbReference type="GO" id="GO:0008803">
    <property type="term" value="F:bis(5'-nucleosyl)-tetraphosphatase (symmetrical) activity"/>
    <property type="evidence" value="ECO:0007669"/>
    <property type="project" value="TreeGrafter"/>
</dbReference>
<dbReference type="PANTHER" id="PTHR42850">
    <property type="entry name" value="METALLOPHOSPHOESTERASE"/>
    <property type="match status" value="1"/>
</dbReference>
<comment type="caution">
    <text evidence="2">The sequence shown here is derived from an EMBL/GenBank/DDBJ whole genome shotgun (WGS) entry which is preliminary data.</text>
</comment>
<sequence length="85" mass="9687">MTKFVKHFGPNSIGRDFAVGDIHGCFSRLNSALNTIEFDPSKDRLFSVGDLVDRGPECHLILEWLEMCYSLFQTILRSTVTLLEH</sequence>
<dbReference type="InterPro" id="IPR050126">
    <property type="entry name" value="Ap4A_hydrolase"/>
</dbReference>
<dbReference type="PANTHER" id="PTHR42850:SF11">
    <property type="entry name" value="BIS(5'-NUCLEOSYL)-TETRAPHOSPHATASE [SYMMETRICAL]"/>
    <property type="match status" value="1"/>
</dbReference>
<feature type="domain" description="Calcineurin-like phosphoesterase" evidence="1">
    <location>
        <begin position="18"/>
        <end position="66"/>
    </location>
</feature>
<organism evidence="2 3">
    <name type="scientific">Ralstonia insidiosa</name>
    <dbReference type="NCBI Taxonomy" id="190721"/>
    <lineage>
        <taxon>Bacteria</taxon>
        <taxon>Pseudomonadati</taxon>
        <taxon>Pseudomonadota</taxon>
        <taxon>Betaproteobacteria</taxon>
        <taxon>Burkholderiales</taxon>
        <taxon>Burkholderiaceae</taxon>
        <taxon>Ralstonia</taxon>
    </lineage>
</organism>
<dbReference type="SUPFAM" id="SSF56300">
    <property type="entry name" value="Metallo-dependent phosphatases"/>
    <property type="match status" value="1"/>
</dbReference>
<dbReference type="GO" id="GO:0005737">
    <property type="term" value="C:cytoplasm"/>
    <property type="evidence" value="ECO:0007669"/>
    <property type="project" value="TreeGrafter"/>
</dbReference>
<evidence type="ECO:0000313" key="2">
    <source>
        <dbReference type="EMBL" id="NMV40359.1"/>
    </source>
</evidence>
<reference evidence="2 3" key="1">
    <citation type="submission" date="2020-04" db="EMBL/GenBank/DDBJ databases">
        <title>Ralstonia insidiosa genome sequencing and assembly.</title>
        <authorList>
            <person name="Martins R.C.R."/>
            <person name="Perdigao-Neto L.V."/>
            <person name="Levin A.S.S."/>
            <person name="Costa S.F."/>
        </authorList>
    </citation>
    <scope>NUCLEOTIDE SEQUENCE [LARGE SCALE GENOMIC DNA]</scope>
    <source>
        <strain evidence="2 3">5047</strain>
    </source>
</reference>
<dbReference type="InterPro" id="IPR029052">
    <property type="entry name" value="Metallo-depent_PP-like"/>
</dbReference>
<accession>A0A848P494</accession>
<name>A0A848P494_9RALS</name>
<dbReference type="EMBL" id="JABBZM010000021">
    <property type="protein sequence ID" value="NMV40359.1"/>
    <property type="molecule type" value="Genomic_DNA"/>
</dbReference>
<evidence type="ECO:0000259" key="1">
    <source>
        <dbReference type="Pfam" id="PF00149"/>
    </source>
</evidence>
<evidence type="ECO:0000313" key="3">
    <source>
        <dbReference type="Proteomes" id="UP000575469"/>
    </source>
</evidence>
<proteinExistence type="predicted"/>
<dbReference type="GO" id="GO:0110154">
    <property type="term" value="P:RNA decapping"/>
    <property type="evidence" value="ECO:0007669"/>
    <property type="project" value="TreeGrafter"/>
</dbReference>
<dbReference type="AlphaFoldDB" id="A0A848P494"/>
<dbReference type="InterPro" id="IPR004843">
    <property type="entry name" value="Calcineurin-like_PHP"/>
</dbReference>
<dbReference type="Proteomes" id="UP000575469">
    <property type="component" value="Unassembled WGS sequence"/>
</dbReference>
<dbReference type="Pfam" id="PF00149">
    <property type="entry name" value="Metallophos"/>
    <property type="match status" value="1"/>
</dbReference>
<gene>
    <name evidence="2" type="ORF">HGR00_20850</name>
</gene>
<dbReference type="Gene3D" id="3.60.21.10">
    <property type="match status" value="1"/>
</dbReference>